<dbReference type="PROSITE" id="PS51257">
    <property type="entry name" value="PROKAR_LIPOPROTEIN"/>
    <property type="match status" value="1"/>
</dbReference>
<comment type="caution">
    <text evidence="1">The sequence shown here is derived from an EMBL/GenBank/DDBJ whole genome shotgun (WGS) entry which is preliminary data.</text>
</comment>
<organism evidence="1 2">
    <name type="scientific">Algibacter lectus</name>
    <dbReference type="NCBI Taxonomy" id="221126"/>
    <lineage>
        <taxon>Bacteria</taxon>
        <taxon>Pseudomonadati</taxon>
        <taxon>Bacteroidota</taxon>
        <taxon>Flavobacteriia</taxon>
        <taxon>Flavobacteriales</taxon>
        <taxon>Flavobacteriaceae</taxon>
        <taxon>Algibacter</taxon>
    </lineage>
</organism>
<protein>
    <submittedName>
        <fullName evidence="1">Uncharacterized protein</fullName>
    </submittedName>
</protein>
<dbReference type="AlphaFoldDB" id="A0A4R8M9X3"/>
<proteinExistence type="predicted"/>
<dbReference type="InterPro" id="IPR029058">
    <property type="entry name" value="AB_hydrolase_fold"/>
</dbReference>
<accession>A0A4R8M9X3</accession>
<dbReference type="Proteomes" id="UP000294824">
    <property type="component" value="Unassembled WGS sequence"/>
</dbReference>
<sequence length="307" mass="35704">MNRTLVVLFILTFSFSCKNNENKKTADSVKNEYQEIIKNEYVLNKPTKNIKAVLVLFGGFPENAEDIKREFKILENAKNNDITVLYLNYNRKLWLEENELLKLSEQLQNIFKANKLPTDNIYIGGFSSGGTVALLISNFMTNENSNILPKGVFIADSPLDLAELYNTAKKNIERDFSNSTMEESKWLLQTLSKHFGNPNDNISKYELYSVFTSKTNNIINIKNLKNTKIRLYTEPDTLWWKKNTMAEYDEMNAFHIKKLSESLNELGFKKVEYIPTTNKGYRANGERHPHSWSIIDRKDLINWMLNK</sequence>
<evidence type="ECO:0000313" key="2">
    <source>
        <dbReference type="Proteomes" id="UP000294824"/>
    </source>
</evidence>
<dbReference type="EMBL" id="SORL01000010">
    <property type="protein sequence ID" value="TDY61012.1"/>
    <property type="molecule type" value="Genomic_DNA"/>
</dbReference>
<dbReference type="RefSeq" id="WP_133968463.1">
    <property type="nucleotide sequence ID" value="NZ_SORL01000010.1"/>
</dbReference>
<evidence type="ECO:0000313" key="1">
    <source>
        <dbReference type="EMBL" id="TDY61012.1"/>
    </source>
</evidence>
<keyword evidence="2" id="KW-1185">Reference proteome</keyword>
<dbReference type="Gene3D" id="3.40.50.1820">
    <property type="entry name" value="alpha/beta hydrolase"/>
    <property type="match status" value="1"/>
</dbReference>
<dbReference type="SUPFAM" id="SSF53474">
    <property type="entry name" value="alpha/beta-Hydrolases"/>
    <property type="match status" value="1"/>
</dbReference>
<name>A0A4R8M9X3_9FLAO</name>
<reference evidence="1 2" key="1">
    <citation type="submission" date="2019-03" db="EMBL/GenBank/DDBJ databases">
        <title>Genomic Encyclopedia of Type Strains, Phase III (KMG-III): the genomes of soil and plant-associated and newly described type strains.</title>
        <authorList>
            <person name="Whitman W."/>
        </authorList>
    </citation>
    <scope>NUCLEOTIDE SEQUENCE [LARGE SCALE GENOMIC DNA]</scope>
    <source>
        <strain evidence="1 2">CECT 8301</strain>
    </source>
</reference>
<gene>
    <name evidence="1" type="ORF">DFQ06_3021</name>
</gene>